<dbReference type="SUPFAM" id="SSF51338">
    <property type="entry name" value="Composite domain of metallo-dependent hydrolases"/>
    <property type="match status" value="1"/>
</dbReference>
<name>A0AA37WH72_9BACT</name>
<evidence type="ECO:0000313" key="3">
    <source>
        <dbReference type="Proteomes" id="UP001156666"/>
    </source>
</evidence>
<dbReference type="InterPro" id="IPR006680">
    <property type="entry name" value="Amidohydro-rel"/>
</dbReference>
<keyword evidence="3" id="KW-1185">Reference proteome</keyword>
<organism evidence="2 3">
    <name type="scientific">Portibacter lacus</name>
    <dbReference type="NCBI Taxonomy" id="1099794"/>
    <lineage>
        <taxon>Bacteria</taxon>
        <taxon>Pseudomonadati</taxon>
        <taxon>Bacteroidota</taxon>
        <taxon>Saprospiria</taxon>
        <taxon>Saprospirales</taxon>
        <taxon>Haliscomenobacteraceae</taxon>
        <taxon>Portibacter</taxon>
    </lineage>
</organism>
<dbReference type="InterPro" id="IPR051781">
    <property type="entry name" value="Metallo-dep_Hydrolase"/>
</dbReference>
<dbReference type="Gene3D" id="3.40.50.10910">
    <property type="entry name" value="Amidohydrolase"/>
    <property type="match status" value="1"/>
</dbReference>
<dbReference type="SUPFAM" id="SSF51556">
    <property type="entry name" value="Metallo-dependent hydrolases"/>
    <property type="match status" value="1"/>
</dbReference>
<comment type="caution">
    <text evidence="2">The sequence shown here is derived from an EMBL/GenBank/DDBJ whole genome shotgun (WGS) entry which is preliminary data.</text>
</comment>
<sequence>MDKLKNIYALLIFIIVIPNSKAQTNNSESTAFTNITLIDVENSKSLENMTIIISDDKITSVFPSNSQQIPTSAEIVDMANHYIIPGLIDGHVHLFANQNRTADLEKLLFSGVTSLRDMGGDVRVYQELNQKIANGSIKSPNIYYSATFFGPEFLVDPRTKFANKGINAGEAPWMRVVHDSTNLKEVISEAKEFGVTGIKAYASISPDLLKVISEEAHRQGLKVWSHAAIFPSKPSDAVNAKVDAISHGVGMIVEQAETVPNSFHNAVRNFIPVQDFENADVLSQDYVDLLQSMKAEGTIFEPTISAWKKVQSKNQDGKMNENKISPKSNMPPAIKLNIPAMNKWVNNITNAAYLNGVTISAGTDFTRTIKWVQDEIRFLVESGLTEIDAIKAATLNNAIVIGIEKTHGSISVGKQADFVILTENPLENIENLRSVKTVYKNGKRYSVEE</sequence>
<gene>
    <name evidence="2" type="ORF">GCM10007940_36650</name>
</gene>
<dbReference type="Proteomes" id="UP001156666">
    <property type="component" value="Unassembled WGS sequence"/>
</dbReference>
<dbReference type="Gene3D" id="3.30.110.90">
    <property type="entry name" value="Amidohydrolase"/>
    <property type="match status" value="1"/>
</dbReference>
<dbReference type="PANTHER" id="PTHR43135">
    <property type="entry name" value="ALPHA-D-RIBOSE 1-METHYLPHOSPHONATE 5-TRIPHOSPHATE DIPHOSPHATASE"/>
    <property type="match status" value="1"/>
</dbReference>
<dbReference type="AlphaFoldDB" id="A0AA37WH72"/>
<dbReference type="PANTHER" id="PTHR43135:SF3">
    <property type="entry name" value="ALPHA-D-RIBOSE 1-METHYLPHOSPHONATE 5-TRIPHOSPHATE DIPHOSPHATASE"/>
    <property type="match status" value="1"/>
</dbReference>
<protein>
    <submittedName>
        <fullName evidence="2">Amidohydrolase</fullName>
    </submittedName>
</protein>
<dbReference type="Pfam" id="PF01979">
    <property type="entry name" value="Amidohydro_1"/>
    <property type="match status" value="1"/>
</dbReference>
<proteinExistence type="predicted"/>
<dbReference type="Gene3D" id="1.20.58.520">
    <property type="entry name" value="Amidohydrolase"/>
    <property type="match status" value="1"/>
</dbReference>
<feature type="domain" description="Amidohydrolase-related" evidence="1">
    <location>
        <begin position="82"/>
        <end position="443"/>
    </location>
</feature>
<dbReference type="EMBL" id="BSOH01000025">
    <property type="protein sequence ID" value="GLR19049.1"/>
    <property type="molecule type" value="Genomic_DNA"/>
</dbReference>
<dbReference type="InterPro" id="IPR011059">
    <property type="entry name" value="Metal-dep_hydrolase_composite"/>
</dbReference>
<dbReference type="Gene3D" id="2.30.40.10">
    <property type="entry name" value="Urease, subunit C, domain 1"/>
    <property type="match status" value="1"/>
</dbReference>
<reference evidence="2" key="1">
    <citation type="journal article" date="2014" name="Int. J. Syst. Evol. Microbiol.">
        <title>Complete genome sequence of Corynebacterium casei LMG S-19264T (=DSM 44701T), isolated from a smear-ripened cheese.</title>
        <authorList>
            <consortium name="US DOE Joint Genome Institute (JGI-PGF)"/>
            <person name="Walter F."/>
            <person name="Albersmeier A."/>
            <person name="Kalinowski J."/>
            <person name="Ruckert C."/>
        </authorList>
    </citation>
    <scope>NUCLEOTIDE SEQUENCE</scope>
    <source>
        <strain evidence="2">NBRC 108769</strain>
    </source>
</reference>
<accession>A0AA37WH72</accession>
<dbReference type="RefSeq" id="WP_235295459.1">
    <property type="nucleotide sequence ID" value="NZ_BSOH01000025.1"/>
</dbReference>
<evidence type="ECO:0000259" key="1">
    <source>
        <dbReference type="Pfam" id="PF01979"/>
    </source>
</evidence>
<evidence type="ECO:0000313" key="2">
    <source>
        <dbReference type="EMBL" id="GLR19049.1"/>
    </source>
</evidence>
<dbReference type="GO" id="GO:0016810">
    <property type="term" value="F:hydrolase activity, acting on carbon-nitrogen (but not peptide) bonds"/>
    <property type="evidence" value="ECO:0007669"/>
    <property type="project" value="InterPro"/>
</dbReference>
<dbReference type="InterPro" id="IPR032466">
    <property type="entry name" value="Metal_Hydrolase"/>
</dbReference>
<reference evidence="2" key="2">
    <citation type="submission" date="2023-01" db="EMBL/GenBank/DDBJ databases">
        <title>Draft genome sequence of Portibacter lacus strain NBRC 108769.</title>
        <authorList>
            <person name="Sun Q."/>
            <person name="Mori K."/>
        </authorList>
    </citation>
    <scope>NUCLEOTIDE SEQUENCE</scope>
    <source>
        <strain evidence="2">NBRC 108769</strain>
    </source>
</reference>